<proteinExistence type="predicted"/>
<dbReference type="InterPro" id="IPR016187">
    <property type="entry name" value="CTDL_fold"/>
</dbReference>
<evidence type="ECO:0000313" key="2">
    <source>
        <dbReference type="Proteomes" id="UP000518266"/>
    </source>
</evidence>
<accession>A0A7J5X7F9</accession>
<dbReference type="AlphaFoldDB" id="A0A7J5X7F9"/>
<sequence length="130" mass="15608">MSDTDFYKPGETEFRGWWPGGPAHDVEKTCTMMWTYDRKWYDWYCPTLYKAACVDVKEYVVPVTMQVIKVRLERTNSDVDPNDPTFQEEMLLKMKKELRDKGLDDNIQLTWRKQPDGQVFQKEEKKRDEL</sequence>
<dbReference type="PROSITE" id="PS00615">
    <property type="entry name" value="C_TYPE_LECTIN_1"/>
    <property type="match status" value="1"/>
</dbReference>
<evidence type="ECO:0000313" key="1">
    <source>
        <dbReference type="EMBL" id="KAF3832378.1"/>
    </source>
</evidence>
<protein>
    <submittedName>
        <fullName evidence="1">Uncharacterized protein</fullName>
    </submittedName>
</protein>
<comment type="caution">
    <text evidence="1">The sequence shown here is derived from an EMBL/GenBank/DDBJ whole genome shotgun (WGS) entry which is preliminary data.</text>
</comment>
<reference evidence="1 2" key="1">
    <citation type="submission" date="2020-03" db="EMBL/GenBank/DDBJ databases">
        <title>Dissostichus mawsoni Genome sequencing and assembly.</title>
        <authorList>
            <person name="Park H."/>
        </authorList>
    </citation>
    <scope>NUCLEOTIDE SEQUENCE [LARGE SCALE GENOMIC DNA]</scope>
    <source>
        <strain evidence="1">DM0001</strain>
        <tissue evidence="1">Muscle</tissue>
    </source>
</reference>
<dbReference type="OrthoDB" id="6369810at2759"/>
<dbReference type="InterPro" id="IPR018378">
    <property type="entry name" value="C-type_lectin_CS"/>
</dbReference>
<gene>
    <name evidence="1" type="ORF">F7725_026043</name>
</gene>
<name>A0A7J5X7F9_DISMA</name>
<dbReference type="EMBL" id="JAAKFY010000027">
    <property type="protein sequence ID" value="KAF3832378.1"/>
    <property type="molecule type" value="Genomic_DNA"/>
</dbReference>
<dbReference type="Proteomes" id="UP000518266">
    <property type="component" value="Unassembled WGS sequence"/>
</dbReference>
<keyword evidence="2" id="KW-1185">Reference proteome</keyword>
<organism evidence="1 2">
    <name type="scientific">Dissostichus mawsoni</name>
    <name type="common">Antarctic cod</name>
    <dbReference type="NCBI Taxonomy" id="36200"/>
    <lineage>
        <taxon>Eukaryota</taxon>
        <taxon>Metazoa</taxon>
        <taxon>Chordata</taxon>
        <taxon>Craniata</taxon>
        <taxon>Vertebrata</taxon>
        <taxon>Euteleostomi</taxon>
        <taxon>Actinopterygii</taxon>
        <taxon>Neopterygii</taxon>
        <taxon>Teleostei</taxon>
        <taxon>Neoteleostei</taxon>
        <taxon>Acanthomorphata</taxon>
        <taxon>Eupercaria</taxon>
        <taxon>Perciformes</taxon>
        <taxon>Notothenioidei</taxon>
        <taxon>Nototheniidae</taxon>
        <taxon>Dissostichus</taxon>
    </lineage>
</organism>
<dbReference type="SUPFAM" id="SSF56436">
    <property type="entry name" value="C-type lectin-like"/>
    <property type="match status" value="1"/>
</dbReference>